<evidence type="ECO:0008006" key="3">
    <source>
        <dbReference type="Google" id="ProtNLM"/>
    </source>
</evidence>
<dbReference type="Pfam" id="PF06067">
    <property type="entry name" value="DUF932"/>
    <property type="match status" value="1"/>
</dbReference>
<keyword evidence="2" id="KW-1185">Reference proteome</keyword>
<dbReference type="EMBL" id="CP010070">
    <property type="protein sequence ID" value="AIZ56740.1"/>
    <property type="molecule type" value="Genomic_DNA"/>
</dbReference>
<evidence type="ECO:0000313" key="2">
    <source>
        <dbReference type="Proteomes" id="UP000030787"/>
    </source>
</evidence>
<dbReference type="GeneID" id="24818529"/>
<dbReference type="InterPro" id="IPR026325">
    <property type="entry name" value="DUF932"/>
</dbReference>
<organism evidence="1 2">
    <name type="scientific">Candidatus Methanoplasma termitum</name>
    <dbReference type="NCBI Taxonomy" id="1577791"/>
    <lineage>
        <taxon>Archaea</taxon>
        <taxon>Methanobacteriati</taxon>
        <taxon>Thermoplasmatota</taxon>
        <taxon>Thermoplasmata</taxon>
        <taxon>Methanomassiliicoccales</taxon>
        <taxon>Methanomassiliicoccaceae</taxon>
        <taxon>Candidatus Methanoplasma</taxon>
    </lineage>
</organism>
<reference evidence="1 2" key="1">
    <citation type="journal article" date="2014" name="Appl. Environ. Microbiol.">
        <title>Comparative Genome Analysis of 'Candidatus Methanoplasma termitum' Indicates a New Mode of Energy Metabolism in the Seventh Order of Methanogens.</title>
        <authorList>
            <person name="Lang K."/>
            <person name="Schuldes J."/>
            <person name="Klingl A."/>
            <person name="Poehlein A."/>
            <person name="Daniel R."/>
            <person name="Brune A."/>
        </authorList>
    </citation>
    <scope>NUCLEOTIDE SEQUENCE [LARGE SCALE GENOMIC DNA]</scope>
    <source>
        <strain evidence="2">Mpt1</strain>
    </source>
</reference>
<proteinExistence type="predicted"/>
<evidence type="ECO:0000313" key="1">
    <source>
        <dbReference type="EMBL" id="AIZ56740.1"/>
    </source>
</evidence>
<protein>
    <recommendedName>
        <fullName evidence="3">DUF932 domain-containing protein</fullName>
    </recommendedName>
</protein>
<sequence>MTDLEQIYRLAGVRPPANAYRPPSVGRLGKMRTASNTFVGNLRDVTFKDPTQLRAQAPEHVKWVNPVVPFKTSSGDLNYSPSEDYRAIVGERSNKVYSIMSNKYNPVQHSKILEAMAQASEQTGINVFGSVSEAVGTMHAHGFFMSPEVKIEEYADRVMRDDPFMLGVRMYNSHNGKTGFGAEVFGIRMVCFNYNAFGFSLGKIGWKHNVKKDNIIDGFGNVMGKALDQVPNLADHLAKMNLEAIDIDEATALLYGISLSPTQADTIVENIEALNPDVKDRKKIKVYDLYNATTAYISHRPGSERLDSSIDISHKIERLMHESTDILYARGVKIINKIEEQKKLKDLKVNKKNTKVSMPEGW</sequence>
<dbReference type="STRING" id="1577791.Mpt1_c08640"/>
<dbReference type="HOGENOM" id="CLU_764201_0_0_2"/>
<dbReference type="KEGG" id="mear:Mpt1_c08640"/>
<dbReference type="AlphaFoldDB" id="A0A0A7LC34"/>
<dbReference type="RefSeq" id="WP_048112492.1">
    <property type="nucleotide sequence ID" value="NZ_CP010070.1"/>
</dbReference>
<name>A0A0A7LC34_9ARCH</name>
<dbReference type="Proteomes" id="UP000030787">
    <property type="component" value="Chromosome"/>
</dbReference>
<accession>A0A0A7LC34</accession>
<gene>
    <name evidence="1" type="ORF">Mpt1_c08640</name>
</gene>